<dbReference type="InterPro" id="IPR007138">
    <property type="entry name" value="ABM_dom"/>
</dbReference>
<dbReference type="Gene3D" id="3.30.70.100">
    <property type="match status" value="1"/>
</dbReference>
<keyword evidence="2" id="KW-0503">Monooxygenase</keyword>
<dbReference type="OrthoDB" id="5518003at2"/>
<evidence type="ECO:0000313" key="2">
    <source>
        <dbReference type="EMBL" id="TCJ16801.1"/>
    </source>
</evidence>
<dbReference type="GO" id="GO:0004497">
    <property type="term" value="F:monooxygenase activity"/>
    <property type="evidence" value="ECO:0007669"/>
    <property type="project" value="UniProtKB-KW"/>
</dbReference>
<protein>
    <submittedName>
        <fullName evidence="2">Antibiotic biosynthesis monooxygenase</fullName>
    </submittedName>
</protein>
<dbReference type="Pfam" id="PF03992">
    <property type="entry name" value="ABM"/>
    <property type="match status" value="1"/>
</dbReference>
<sequence length="109" mass="12408">MIAVMNRLPVREGAAGELVDMFATSRGAVQDFPGFVSMEVMRSEDEREVVVITWWESREAFEKWVESESFRRAHGRSGAHLLTGHPQMTTYAVEVRREPGEKGGGRQRR</sequence>
<evidence type="ECO:0000313" key="3">
    <source>
        <dbReference type="Proteomes" id="UP000295244"/>
    </source>
</evidence>
<dbReference type="RefSeq" id="WP_132690998.1">
    <property type="nucleotide sequence ID" value="NZ_SKBU01000015.1"/>
</dbReference>
<dbReference type="PROSITE" id="PS51725">
    <property type="entry name" value="ABM"/>
    <property type="match status" value="1"/>
</dbReference>
<reference evidence="2 3" key="1">
    <citation type="submission" date="2019-03" db="EMBL/GenBank/DDBJ databases">
        <title>Whole genome sequence of a novel Rubrobacter taiwanensis strain, isolated from Yellowstone National Park.</title>
        <authorList>
            <person name="Freed S."/>
            <person name="Ramaley R.F."/>
            <person name="Kyndt J.A."/>
        </authorList>
    </citation>
    <scope>NUCLEOTIDE SEQUENCE [LARGE SCALE GENOMIC DNA]</scope>
    <source>
        <strain evidence="2 3">Yellowstone</strain>
    </source>
</reference>
<accession>A0A4R1BHU8</accession>
<organism evidence="2 3">
    <name type="scientific">Rubrobacter taiwanensis</name>
    <dbReference type="NCBI Taxonomy" id="185139"/>
    <lineage>
        <taxon>Bacteria</taxon>
        <taxon>Bacillati</taxon>
        <taxon>Actinomycetota</taxon>
        <taxon>Rubrobacteria</taxon>
        <taxon>Rubrobacterales</taxon>
        <taxon>Rubrobacteraceae</taxon>
        <taxon>Rubrobacter</taxon>
    </lineage>
</organism>
<gene>
    <name evidence="2" type="ORF">E0L93_08755</name>
</gene>
<dbReference type="AlphaFoldDB" id="A0A4R1BHU8"/>
<keyword evidence="2" id="KW-0560">Oxidoreductase</keyword>
<dbReference type="InterPro" id="IPR050404">
    <property type="entry name" value="Heme-degrading_MO"/>
</dbReference>
<dbReference type="Proteomes" id="UP000295244">
    <property type="component" value="Unassembled WGS sequence"/>
</dbReference>
<dbReference type="PANTHER" id="PTHR34474:SF4">
    <property type="entry name" value="HEME OXYGENASE (STAPHYLOBILIN-PRODUCING) 1"/>
    <property type="match status" value="1"/>
</dbReference>
<dbReference type="EMBL" id="SKBU01000015">
    <property type="protein sequence ID" value="TCJ16801.1"/>
    <property type="molecule type" value="Genomic_DNA"/>
</dbReference>
<dbReference type="SUPFAM" id="SSF54909">
    <property type="entry name" value="Dimeric alpha+beta barrel"/>
    <property type="match status" value="1"/>
</dbReference>
<name>A0A4R1BHU8_9ACTN</name>
<keyword evidence="3" id="KW-1185">Reference proteome</keyword>
<dbReference type="InterPro" id="IPR011008">
    <property type="entry name" value="Dimeric_a/b-barrel"/>
</dbReference>
<comment type="caution">
    <text evidence="2">The sequence shown here is derived from an EMBL/GenBank/DDBJ whole genome shotgun (WGS) entry which is preliminary data.</text>
</comment>
<dbReference type="PANTHER" id="PTHR34474">
    <property type="entry name" value="SIGNAL TRANSDUCTION PROTEIN TRAP"/>
    <property type="match status" value="1"/>
</dbReference>
<proteinExistence type="predicted"/>
<evidence type="ECO:0000259" key="1">
    <source>
        <dbReference type="PROSITE" id="PS51725"/>
    </source>
</evidence>
<feature type="domain" description="ABM" evidence="1">
    <location>
        <begin position="2"/>
        <end position="91"/>
    </location>
</feature>